<evidence type="ECO:0000256" key="5">
    <source>
        <dbReference type="ARBA" id="ARBA00023180"/>
    </source>
</evidence>
<feature type="domain" description="Ig-like" evidence="9">
    <location>
        <begin position="828"/>
        <end position="929"/>
    </location>
</feature>
<evidence type="ECO:0000256" key="6">
    <source>
        <dbReference type="ARBA" id="ARBA00023319"/>
    </source>
</evidence>
<dbReference type="InterPro" id="IPR003599">
    <property type="entry name" value="Ig_sub"/>
</dbReference>
<dbReference type="InterPro" id="IPR003961">
    <property type="entry name" value="FN3_dom"/>
</dbReference>
<keyword evidence="8" id="KW-1133">Transmembrane helix</keyword>
<name>A0AA97LGW0_EUBMA</name>
<evidence type="ECO:0000256" key="8">
    <source>
        <dbReference type="SAM" id="Phobius"/>
    </source>
</evidence>
<feature type="domain" description="Fibronectin type-III" evidence="10">
    <location>
        <begin position="933"/>
        <end position="1028"/>
    </location>
</feature>
<gene>
    <name evidence="12" type="primary">NPHS1</name>
</gene>
<dbReference type="RefSeq" id="XP_054854866.1">
    <property type="nucleotide sequence ID" value="XM_054998891.1"/>
</dbReference>
<dbReference type="InterPro" id="IPR013783">
    <property type="entry name" value="Ig-like_fold"/>
</dbReference>
<dbReference type="CDD" id="cd00063">
    <property type="entry name" value="FN3"/>
    <property type="match status" value="1"/>
</dbReference>
<evidence type="ECO:0000256" key="4">
    <source>
        <dbReference type="ARBA" id="ARBA00023157"/>
    </source>
</evidence>
<dbReference type="PROSITE" id="PS50853">
    <property type="entry name" value="FN3"/>
    <property type="match status" value="1"/>
</dbReference>
<feature type="domain" description="Ig-like" evidence="9">
    <location>
        <begin position="237"/>
        <end position="326"/>
    </location>
</feature>
<dbReference type="PANTHER" id="PTHR11640:SF136">
    <property type="entry name" value="NEPHRIN"/>
    <property type="match status" value="1"/>
</dbReference>
<dbReference type="GO" id="GO:0005911">
    <property type="term" value="C:cell-cell junction"/>
    <property type="evidence" value="ECO:0007669"/>
    <property type="project" value="TreeGrafter"/>
</dbReference>
<keyword evidence="2" id="KW-0677">Repeat</keyword>
<evidence type="ECO:0000256" key="2">
    <source>
        <dbReference type="ARBA" id="ARBA00022737"/>
    </source>
</evidence>
<dbReference type="InterPro" id="IPR007110">
    <property type="entry name" value="Ig-like_dom"/>
</dbReference>
<feature type="domain" description="Ig-like" evidence="9">
    <location>
        <begin position="333"/>
        <end position="426"/>
    </location>
</feature>
<dbReference type="GeneID" id="129342934"/>
<feature type="domain" description="Ig-like" evidence="9">
    <location>
        <begin position="534"/>
        <end position="625"/>
    </location>
</feature>
<keyword evidence="5" id="KW-0325">Glycoprotein</keyword>
<dbReference type="CDD" id="cd00096">
    <property type="entry name" value="Ig"/>
    <property type="match status" value="1"/>
</dbReference>
<evidence type="ECO:0000256" key="1">
    <source>
        <dbReference type="ARBA" id="ARBA00004479"/>
    </source>
</evidence>
<dbReference type="Pfam" id="PF08205">
    <property type="entry name" value="C2-set_2"/>
    <property type="match status" value="4"/>
</dbReference>
<dbReference type="Pfam" id="PF13927">
    <property type="entry name" value="Ig_3"/>
    <property type="match status" value="3"/>
</dbReference>
<dbReference type="CTD" id="4868"/>
<dbReference type="Pfam" id="PF07679">
    <property type="entry name" value="I-set"/>
    <property type="match status" value="1"/>
</dbReference>
<feature type="domain" description="Ig-like" evidence="9">
    <location>
        <begin position="433"/>
        <end position="524"/>
    </location>
</feature>
<feature type="domain" description="Ig-like" evidence="9">
    <location>
        <begin position="24"/>
        <end position="118"/>
    </location>
</feature>
<dbReference type="GO" id="GO:0005886">
    <property type="term" value="C:plasma membrane"/>
    <property type="evidence" value="ECO:0007669"/>
    <property type="project" value="TreeGrafter"/>
</dbReference>
<keyword evidence="4" id="KW-1015">Disulfide bond</keyword>
<keyword evidence="6" id="KW-0393">Immunoglobulin domain</keyword>
<dbReference type="FunFam" id="2.60.40.10:FF:000719">
    <property type="entry name" value="nephrin isoform X1"/>
    <property type="match status" value="1"/>
</dbReference>
<feature type="domain" description="Ig-like" evidence="9">
    <location>
        <begin position="730"/>
        <end position="823"/>
    </location>
</feature>
<dbReference type="GO" id="GO:0050839">
    <property type="term" value="F:cell adhesion molecule binding"/>
    <property type="evidence" value="ECO:0007669"/>
    <property type="project" value="TreeGrafter"/>
</dbReference>
<organism evidence="11 12">
    <name type="scientific">Eublepharis macularius</name>
    <name type="common">Leopard gecko</name>
    <name type="synonym">Cyrtodactylus macularius</name>
    <dbReference type="NCBI Taxonomy" id="481883"/>
    <lineage>
        <taxon>Eukaryota</taxon>
        <taxon>Metazoa</taxon>
        <taxon>Chordata</taxon>
        <taxon>Craniata</taxon>
        <taxon>Vertebrata</taxon>
        <taxon>Euteleostomi</taxon>
        <taxon>Lepidosauria</taxon>
        <taxon>Squamata</taxon>
        <taxon>Bifurcata</taxon>
        <taxon>Gekkota</taxon>
        <taxon>Eublepharidae</taxon>
        <taxon>Eublepharinae</taxon>
        <taxon>Eublepharis</taxon>
    </lineage>
</organism>
<dbReference type="InterPro" id="IPR036179">
    <property type="entry name" value="Ig-like_dom_sf"/>
</dbReference>
<keyword evidence="11" id="KW-1185">Reference proteome</keyword>
<dbReference type="InterPro" id="IPR003598">
    <property type="entry name" value="Ig_sub2"/>
</dbReference>
<dbReference type="Proteomes" id="UP001190640">
    <property type="component" value="Chromosome 15"/>
</dbReference>
<dbReference type="SMART" id="SM00060">
    <property type="entry name" value="FN3"/>
    <property type="match status" value="1"/>
</dbReference>
<dbReference type="SMART" id="SM00408">
    <property type="entry name" value="IGc2"/>
    <property type="match status" value="6"/>
</dbReference>
<dbReference type="InterPro" id="IPR036116">
    <property type="entry name" value="FN3_sf"/>
</dbReference>
<dbReference type="GO" id="GO:0098609">
    <property type="term" value="P:cell-cell adhesion"/>
    <property type="evidence" value="ECO:0007669"/>
    <property type="project" value="TreeGrafter"/>
</dbReference>
<comment type="subcellular location">
    <subcellularLocation>
        <location evidence="1">Membrane</location>
        <topology evidence="1">Single-pass type I membrane protein</topology>
    </subcellularLocation>
</comment>
<keyword evidence="8" id="KW-0812">Transmembrane</keyword>
<evidence type="ECO:0000256" key="7">
    <source>
        <dbReference type="SAM" id="MobiDB-lite"/>
    </source>
</evidence>
<dbReference type="InterPro" id="IPR013162">
    <property type="entry name" value="CD80_C2-set"/>
</dbReference>
<feature type="transmembrane region" description="Helical" evidence="8">
    <location>
        <begin position="1048"/>
        <end position="1078"/>
    </location>
</feature>
<dbReference type="KEGG" id="emc:129342934"/>
<accession>A0AA97LGW0</accession>
<dbReference type="AlphaFoldDB" id="A0AA97LGW0"/>
<dbReference type="SUPFAM" id="SSF49265">
    <property type="entry name" value="Fibronectin type III"/>
    <property type="match status" value="1"/>
</dbReference>
<keyword evidence="3 8" id="KW-0472">Membrane</keyword>
<evidence type="ECO:0000313" key="11">
    <source>
        <dbReference type="Proteomes" id="UP001190640"/>
    </source>
</evidence>
<dbReference type="SUPFAM" id="SSF48726">
    <property type="entry name" value="Immunoglobulin"/>
    <property type="match status" value="8"/>
</dbReference>
<dbReference type="InterPro" id="IPR013098">
    <property type="entry name" value="Ig_I-set"/>
</dbReference>
<dbReference type="Gene3D" id="2.60.40.10">
    <property type="entry name" value="Immunoglobulins"/>
    <property type="match status" value="10"/>
</dbReference>
<feature type="region of interest" description="Disordered" evidence="7">
    <location>
        <begin position="1115"/>
        <end position="1159"/>
    </location>
</feature>
<evidence type="ECO:0000313" key="12">
    <source>
        <dbReference type="RefSeq" id="XP_054854866.1"/>
    </source>
</evidence>
<dbReference type="SMART" id="SM00409">
    <property type="entry name" value="IG"/>
    <property type="match status" value="9"/>
</dbReference>
<proteinExistence type="predicted"/>
<sequence>MVEQEQLLTAMNASCLPDRPAETPQQVVLVQPESLVISEGGTTVLKCEVENASGIVQWAKDGLLLGPHRDIRGFPRYSMVGEPSKGEYNLQITRSQLEDDALYECQVGPSERSSAIVSHSVLLNVLVPPKMPLLTDYEANSTVTWVAGVEYTVKCQVKDARPAAEIAFSKGDDNVPDAESNTLPGSEDKLFSTEAVLRITPQSSDNRKWLMCRASNAASLIPAVAGFTMNVLFPPDPPVISGYEGPVVKAKDKLKLTCISPSGNPLATLQWLKNGEVISTSWETDDTNQLSRSFLTLSLTAEDNNATVTCRALNQVLSLPLQASLTLHVVFFPEEVKIIGSSSTPENKEISLSCSTSSSNPPVQLRWWLGWRELNATEVSISEGTHGGKIAVSNLTHRALREDNDLPLTCEAFNEAILYAKKASVTLKVLYPPQKIWIDVPPPETVYRAGTQVKLTCFASGGNPLPRLDWFKDTKIVRDGILPSTGPSGNIVSKELLLTTSPSDNTAIYRCNASSPSRTQPPLTAFTRLHVQFPPLQVTITTTTKEVRRNQTLKLTCRSGSSNPPSKLTWLKDGKKLNAIDFGQKKAEYGGFSTSGQLTLVALSADHGKRVECHAYSSVLSEGLNAFYQLNILFPPEFSIEQPHVVRAAEHEVIRLPLLVSASPPEITYRWSFLGEVLLTEGSPRYHLRDGGSLEISKVIRAEAGQYSVRCENSEGFNEITILLDVQYAPSIRSIGDPTTVDLGGTAEIVCQADANPAPAGMFTWRWLGELERNLEELGIEVLSEGLVGRLRVQEAKRAHAGLYECQVDNGISPAARSSARLVVQFPPEIMKSPGQRKVGAPGDGISTAALPCHAQGVPLVEFSWSKKGVALDLQNPRYTILTEHKASLHTSILTIANVSSVHDYGLFTCTASNAMGTDRLDIQLLSISRPDPPTGLKVVAVAHNWLALEWTPGFDGGLEQSFRVRYHRPGTPSFLDVDVFPPQSPMFTLTGLHPNTPYNVSVNACNALGKSDFADGGAGLMVTTTGIKEEPIEREPQTPPVPESESFVLPLFLIELLGALGGFLIISSLSFLGYLLYKRQAQTLQGDGTKDAAGSKVRSENKYSENKWLKFGASSEASTSPRGSSVGTTTSSVATARPWTRMGRHVDSETDGSIMEPTMSPPWLGSPELHEYEEVMVPQKYTGMGPLYTPRYPTEVPWIPEYEGPYQQSRRSLGGYEEIMPIYDLVADSPPVGRDRALPLEYLGELV</sequence>
<protein>
    <submittedName>
        <fullName evidence="12">Nephrin</fullName>
    </submittedName>
</protein>
<evidence type="ECO:0000259" key="9">
    <source>
        <dbReference type="PROSITE" id="PS50835"/>
    </source>
</evidence>
<dbReference type="Pfam" id="PF00041">
    <property type="entry name" value="fn3"/>
    <property type="match status" value="1"/>
</dbReference>
<evidence type="ECO:0000259" key="10">
    <source>
        <dbReference type="PROSITE" id="PS50853"/>
    </source>
</evidence>
<feature type="compositionally biased region" description="Low complexity" evidence="7">
    <location>
        <begin position="1119"/>
        <end position="1138"/>
    </location>
</feature>
<reference evidence="12" key="1">
    <citation type="submission" date="2025-08" db="UniProtKB">
        <authorList>
            <consortium name="RefSeq"/>
        </authorList>
    </citation>
    <scope>IDENTIFICATION</scope>
    <source>
        <tissue evidence="12">Blood</tissue>
    </source>
</reference>
<dbReference type="PANTHER" id="PTHR11640">
    <property type="entry name" value="NEPHRIN"/>
    <property type="match status" value="1"/>
</dbReference>
<evidence type="ECO:0000256" key="3">
    <source>
        <dbReference type="ARBA" id="ARBA00023136"/>
    </source>
</evidence>
<dbReference type="PROSITE" id="PS50835">
    <property type="entry name" value="IG_LIKE"/>
    <property type="match status" value="7"/>
</dbReference>
<dbReference type="InterPro" id="IPR051275">
    <property type="entry name" value="Cell_adhesion_signaling"/>
</dbReference>